<evidence type="ECO:0000313" key="5">
    <source>
        <dbReference type="Proteomes" id="UP001517376"/>
    </source>
</evidence>
<gene>
    <name evidence="4" type="ORF">GU920_03720</name>
</gene>
<dbReference type="PANTHER" id="PTHR46401">
    <property type="entry name" value="GLYCOSYLTRANSFERASE WBBK-RELATED"/>
    <property type="match status" value="1"/>
</dbReference>
<reference evidence="5" key="1">
    <citation type="submission" date="2020-01" db="EMBL/GenBank/DDBJ databases">
        <title>Sphingomonas sp. strain CSW-10.</title>
        <authorList>
            <person name="Chen W.-M."/>
        </authorList>
    </citation>
    <scope>NUCLEOTIDE SEQUENCE [LARGE SCALE GENOMIC DNA]</scope>
    <source>
        <strain evidence="5">CCP-1</strain>
    </source>
</reference>
<dbReference type="Proteomes" id="UP001517376">
    <property type="component" value="Unassembled WGS sequence"/>
</dbReference>
<evidence type="ECO:0000259" key="3">
    <source>
        <dbReference type="Pfam" id="PF13439"/>
    </source>
</evidence>
<proteinExistence type="predicted"/>
<protein>
    <submittedName>
        <fullName evidence="4">Glycosyltransferase</fullName>
    </submittedName>
</protein>
<sequence>MPSKPFAAFAVPGALTTQTGGSFYDRRLVESLMALGHGITVVTLPEGFPQPDEGAMQTAVAQLQDLPADTPVIIDGLAFGALPTDAVARIAAPIVALVHHPLALETALEASVATALRRREADNLALARHVIVPSPHTKAVLVAEYRVPEEKITVLVPGLDRVTVAVQEKATPPLILSVGLLHPRKGHDVLIDALARLPDLNWQAVIAGTPWDAGYVAQLERQIAEWGLTERVRLAQGIGMAERDQLYARASVFALATRYEGYGIVFAEALAQGLPIVSCRTGAVPDTVPRGAGLLVAADDAGAFAGALRSLLSDEARRATMAAAARRAGEALPGWDDVARRAVAVLRKPEMAA</sequence>
<dbReference type="Gene3D" id="3.40.50.2000">
    <property type="entry name" value="Glycogen Phosphorylase B"/>
    <property type="match status" value="2"/>
</dbReference>
<name>A0ABW9Y3A9_9RHOB</name>
<dbReference type="InterPro" id="IPR001296">
    <property type="entry name" value="Glyco_trans_1"/>
</dbReference>
<dbReference type="CDD" id="cd03801">
    <property type="entry name" value="GT4_PimA-like"/>
    <property type="match status" value="1"/>
</dbReference>
<comment type="caution">
    <text evidence="4">The sequence shown here is derived from an EMBL/GenBank/DDBJ whole genome shotgun (WGS) entry which is preliminary data.</text>
</comment>
<dbReference type="PANTHER" id="PTHR46401:SF2">
    <property type="entry name" value="GLYCOSYLTRANSFERASE WBBK-RELATED"/>
    <property type="match status" value="1"/>
</dbReference>
<dbReference type="Pfam" id="PF00534">
    <property type="entry name" value="Glycos_transf_1"/>
    <property type="match status" value="1"/>
</dbReference>
<keyword evidence="1" id="KW-0808">Transferase</keyword>
<keyword evidence="5" id="KW-1185">Reference proteome</keyword>
<dbReference type="InterPro" id="IPR028098">
    <property type="entry name" value="Glyco_trans_4-like_N"/>
</dbReference>
<accession>A0ABW9Y3A9</accession>
<dbReference type="RefSeq" id="WP_161765606.1">
    <property type="nucleotide sequence ID" value="NZ_JAAATW010000001.1"/>
</dbReference>
<evidence type="ECO:0000313" key="4">
    <source>
        <dbReference type="EMBL" id="NBE06626.1"/>
    </source>
</evidence>
<dbReference type="Pfam" id="PF13439">
    <property type="entry name" value="Glyco_transf_4"/>
    <property type="match status" value="1"/>
</dbReference>
<feature type="domain" description="Glycosyltransferase subfamily 4-like N-terminal" evidence="3">
    <location>
        <begin position="88"/>
        <end position="160"/>
    </location>
</feature>
<organism evidence="4 5">
    <name type="scientific">Paragemmobacter ruber</name>
    <dbReference type="NCBI Taxonomy" id="1985673"/>
    <lineage>
        <taxon>Bacteria</taxon>
        <taxon>Pseudomonadati</taxon>
        <taxon>Pseudomonadota</taxon>
        <taxon>Alphaproteobacteria</taxon>
        <taxon>Rhodobacterales</taxon>
        <taxon>Paracoccaceae</taxon>
        <taxon>Paragemmobacter</taxon>
    </lineage>
</organism>
<dbReference type="SUPFAM" id="SSF53756">
    <property type="entry name" value="UDP-Glycosyltransferase/glycogen phosphorylase"/>
    <property type="match status" value="1"/>
</dbReference>
<dbReference type="EMBL" id="JAAATW010000001">
    <property type="protein sequence ID" value="NBE06626.1"/>
    <property type="molecule type" value="Genomic_DNA"/>
</dbReference>
<evidence type="ECO:0000259" key="2">
    <source>
        <dbReference type="Pfam" id="PF00534"/>
    </source>
</evidence>
<evidence type="ECO:0000256" key="1">
    <source>
        <dbReference type="ARBA" id="ARBA00022679"/>
    </source>
</evidence>
<feature type="domain" description="Glycosyl transferase family 1" evidence="2">
    <location>
        <begin position="168"/>
        <end position="327"/>
    </location>
</feature>